<organism evidence="3 4">
    <name type="scientific">Exidia glandulosa HHB12029</name>
    <dbReference type="NCBI Taxonomy" id="1314781"/>
    <lineage>
        <taxon>Eukaryota</taxon>
        <taxon>Fungi</taxon>
        <taxon>Dikarya</taxon>
        <taxon>Basidiomycota</taxon>
        <taxon>Agaricomycotina</taxon>
        <taxon>Agaricomycetes</taxon>
        <taxon>Auriculariales</taxon>
        <taxon>Exidiaceae</taxon>
        <taxon>Exidia</taxon>
    </lineage>
</organism>
<feature type="compositionally biased region" description="Low complexity" evidence="1">
    <location>
        <begin position="190"/>
        <end position="203"/>
    </location>
</feature>
<keyword evidence="4" id="KW-1185">Reference proteome</keyword>
<dbReference type="Proteomes" id="UP000077266">
    <property type="component" value="Unassembled WGS sequence"/>
</dbReference>
<keyword evidence="2" id="KW-0472">Membrane</keyword>
<reference evidence="3 4" key="1">
    <citation type="journal article" date="2016" name="Mol. Biol. Evol.">
        <title>Comparative Genomics of Early-Diverging Mushroom-Forming Fungi Provides Insights into the Origins of Lignocellulose Decay Capabilities.</title>
        <authorList>
            <person name="Nagy L.G."/>
            <person name="Riley R."/>
            <person name="Tritt A."/>
            <person name="Adam C."/>
            <person name="Daum C."/>
            <person name="Floudas D."/>
            <person name="Sun H."/>
            <person name="Yadav J.S."/>
            <person name="Pangilinan J."/>
            <person name="Larsson K.H."/>
            <person name="Matsuura K."/>
            <person name="Barry K."/>
            <person name="Labutti K."/>
            <person name="Kuo R."/>
            <person name="Ohm R.A."/>
            <person name="Bhattacharya S.S."/>
            <person name="Shirouzu T."/>
            <person name="Yoshinaga Y."/>
            <person name="Martin F.M."/>
            <person name="Grigoriev I.V."/>
            <person name="Hibbett D.S."/>
        </authorList>
    </citation>
    <scope>NUCLEOTIDE SEQUENCE [LARGE SCALE GENOMIC DNA]</scope>
    <source>
        <strain evidence="3 4">HHB12029</strain>
    </source>
</reference>
<feature type="compositionally biased region" description="Polar residues" evidence="1">
    <location>
        <begin position="160"/>
        <end position="183"/>
    </location>
</feature>
<feature type="region of interest" description="Disordered" evidence="1">
    <location>
        <begin position="1"/>
        <end position="212"/>
    </location>
</feature>
<dbReference type="EMBL" id="KV425980">
    <property type="protein sequence ID" value="KZV93987.1"/>
    <property type="molecule type" value="Genomic_DNA"/>
</dbReference>
<feature type="region of interest" description="Disordered" evidence="1">
    <location>
        <begin position="471"/>
        <end position="500"/>
    </location>
</feature>
<dbReference type="AlphaFoldDB" id="A0A165IWT4"/>
<feature type="compositionally biased region" description="Low complexity" evidence="1">
    <location>
        <begin position="81"/>
        <end position="108"/>
    </location>
</feature>
<dbReference type="STRING" id="1314781.A0A165IWT4"/>
<dbReference type="InParanoid" id="A0A165IWT4"/>
<dbReference type="OrthoDB" id="10638023at2759"/>
<dbReference type="PRINTS" id="PR01217">
    <property type="entry name" value="PRICHEXTENSN"/>
</dbReference>
<gene>
    <name evidence="3" type="ORF">EXIGLDRAFT_767534</name>
</gene>
<feature type="region of interest" description="Disordered" evidence="1">
    <location>
        <begin position="413"/>
        <end position="437"/>
    </location>
</feature>
<evidence type="ECO:0000313" key="4">
    <source>
        <dbReference type="Proteomes" id="UP000077266"/>
    </source>
</evidence>
<feature type="compositionally biased region" description="Pro residues" evidence="1">
    <location>
        <begin position="477"/>
        <end position="487"/>
    </location>
</feature>
<evidence type="ECO:0000313" key="3">
    <source>
        <dbReference type="EMBL" id="KZV93987.1"/>
    </source>
</evidence>
<keyword evidence="2" id="KW-0812">Transmembrane</keyword>
<proteinExistence type="predicted"/>
<name>A0A165IWT4_EXIGL</name>
<sequence length="523" mass="54167">MVHSFRYGRRASTDGDGSAPAAGTDTPQGADPGAGDDDAGGSSSPPPSSEPPTSVPPSSTPASSPTSSPPPSTTPPPSAPSSPTTKPSTTTKPQSTPRPSTHSTSTKPPMSPAPSGTRTASSAPPSNTPAPSNPQSSPSATTTSSSLTSPTSSGAPTVPLQPQSSGSTSTVPFAPTPNNSDLPSNPILPSDTSSTGTDSQGQGHASPPNLIDSATQTKMSKVVPILLPSLLVPLALVAVLILIVRHRRRQHRAMVDEFTNRSTMYDGGTPLMLNRNPSYASSSRYAPSQPGHSNFSHSNLNSPGLVTQMPSTPVVIPPTPRSAKFNRQSDDFEFKCAGRTNSAASLSGIYDAYGPGANVDSELAYAQDATAPAASAPVNAPRMLAPPMAMAAPPQQRSNFFQRPQFMRASAADLPAPAPAPTPTSQKPDWSRNPVTGAPRLELALPTFEFSQYNNRAKQVETPSPISAVWKSEDPFAQPPPALPAPPRVSNERRAARTRSVEQRLMLALVASENANGNSAAHQ</sequence>
<feature type="compositionally biased region" description="Pro residues" evidence="1">
    <location>
        <begin position="44"/>
        <end position="59"/>
    </location>
</feature>
<feature type="transmembrane region" description="Helical" evidence="2">
    <location>
        <begin position="225"/>
        <end position="244"/>
    </location>
</feature>
<feature type="compositionally biased region" description="Low complexity" evidence="1">
    <location>
        <begin position="133"/>
        <end position="157"/>
    </location>
</feature>
<keyword evidence="2" id="KW-1133">Transmembrane helix</keyword>
<feature type="compositionally biased region" description="Pro residues" evidence="1">
    <location>
        <begin position="67"/>
        <end position="80"/>
    </location>
</feature>
<evidence type="ECO:0000256" key="1">
    <source>
        <dbReference type="SAM" id="MobiDB-lite"/>
    </source>
</evidence>
<feature type="compositionally biased region" description="Basic and acidic residues" evidence="1">
    <location>
        <begin position="490"/>
        <end position="500"/>
    </location>
</feature>
<evidence type="ECO:0000256" key="2">
    <source>
        <dbReference type="SAM" id="Phobius"/>
    </source>
</evidence>
<protein>
    <submittedName>
        <fullName evidence="3">Uncharacterized protein</fullName>
    </submittedName>
</protein>
<accession>A0A165IWT4</accession>